<gene>
    <name evidence="9" type="ORF">H8S57_09950</name>
</gene>
<dbReference type="InterPro" id="IPR044068">
    <property type="entry name" value="CB"/>
</dbReference>
<protein>
    <submittedName>
        <fullName evidence="9">Tyrosine-type recombinase/integrase</fullName>
    </submittedName>
</protein>
<dbReference type="GO" id="GO:0003677">
    <property type="term" value="F:DNA binding"/>
    <property type="evidence" value="ECO:0007669"/>
    <property type="project" value="UniProtKB-UniRule"/>
</dbReference>
<evidence type="ECO:0000256" key="3">
    <source>
        <dbReference type="ARBA" id="ARBA00022908"/>
    </source>
</evidence>
<evidence type="ECO:0000256" key="2">
    <source>
        <dbReference type="ARBA" id="ARBA00008857"/>
    </source>
</evidence>
<organism evidence="9 10">
    <name type="scientific">Lawsonibacter hominis</name>
    <dbReference type="NCBI Taxonomy" id="2763053"/>
    <lineage>
        <taxon>Bacteria</taxon>
        <taxon>Bacillati</taxon>
        <taxon>Bacillota</taxon>
        <taxon>Clostridia</taxon>
        <taxon>Eubacteriales</taxon>
        <taxon>Oscillospiraceae</taxon>
        <taxon>Lawsonibacter</taxon>
    </lineage>
</organism>
<dbReference type="Pfam" id="PF14659">
    <property type="entry name" value="Phage_int_SAM_3"/>
    <property type="match status" value="1"/>
</dbReference>
<evidence type="ECO:0000259" key="8">
    <source>
        <dbReference type="PROSITE" id="PS51900"/>
    </source>
</evidence>
<comment type="similarity">
    <text evidence="2">Belongs to the 'phage' integrase family.</text>
</comment>
<dbReference type="PROSITE" id="PS51898">
    <property type="entry name" value="TYR_RECOMBINASE"/>
    <property type="match status" value="1"/>
</dbReference>
<dbReference type="Proteomes" id="UP000661435">
    <property type="component" value="Unassembled WGS sequence"/>
</dbReference>
<proteinExistence type="inferred from homology"/>
<sequence length="377" mass="42833">MARKKVETNISYDDARQVYYVCMDHGADENGRRVKCYRTYPTLAQARRGLREFSAERDGLRRVSPRSITLDQWLEYWMEQVIRPNRAQTTVYGYGKIIRNHLSPALGDVPLQKLTPQHLQGYYAMLMEQKGLSANTVRRHHDLLSCALHLAVRQDMLLRSPTDRVEPPRVIPQEARFYTPEELRQLFALVEGHWLEPIVKLAGALGLRREEICGLRWSSVDFARRRVHIKEARTAAGASIVQKETKNRTSNRVLHLGDELCRLLRQERSAQVQRSLARGDGWSEDNFVAVDKLGKPYSPNAVSLAFTRFIRSHGMPKITLHGLRHTFATVASAQGAPLFDIGRALGHSTPATTGKIYTHLLDQTHAATLDRVADALK</sequence>
<comment type="function">
    <text evidence="1">Site-specific tyrosine recombinase, which acts by catalyzing the cutting and rejoining of the recombining DNA molecules.</text>
</comment>
<dbReference type="RefSeq" id="WP_186907933.1">
    <property type="nucleotide sequence ID" value="NZ_JACOPP010000012.1"/>
</dbReference>
<dbReference type="Pfam" id="PF00589">
    <property type="entry name" value="Phage_integrase"/>
    <property type="match status" value="1"/>
</dbReference>
<dbReference type="InterPro" id="IPR004107">
    <property type="entry name" value="Integrase_SAM-like_N"/>
</dbReference>
<comment type="caution">
    <text evidence="9">The sequence shown here is derived from an EMBL/GenBank/DDBJ whole genome shotgun (WGS) entry which is preliminary data.</text>
</comment>
<name>A0A8J6MA68_9FIRM</name>
<dbReference type="SUPFAM" id="SSF56349">
    <property type="entry name" value="DNA breaking-rejoining enzymes"/>
    <property type="match status" value="1"/>
</dbReference>
<dbReference type="InterPro" id="IPR010998">
    <property type="entry name" value="Integrase_recombinase_N"/>
</dbReference>
<dbReference type="GO" id="GO:0015074">
    <property type="term" value="P:DNA integration"/>
    <property type="evidence" value="ECO:0007669"/>
    <property type="project" value="UniProtKB-KW"/>
</dbReference>
<dbReference type="Gene3D" id="1.10.443.10">
    <property type="entry name" value="Intergrase catalytic core"/>
    <property type="match status" value="1"/>
</dbReference>
<evidence type="ECO:0000256" key="4">
    <source>
        <dbReference type="ARBA" id="ARBA00023125"/>
    </source>
</evidence>
<dbReference type="InterPro" id="IPR011010">
    <property type="entry name" value="DNA_brk_join_enz"/>
</dbReference>
<keyword evidence="5" id="KW-0233">DNA recombination</keyword>
<dbReference type="InterPro" id="IPR050090">
    <property type="entry name" value="Tyrosine_recombinase_XerCD"/>
</dbReference>
<evidence type="ECO:0000259" key="7">
    <source>
        <dbReference type="PROSITE" id="PS51898"/>
    </source>
</evidence>
<dbReference type="PROSITE" id="PS51900">
    <property type="entry name" value="CB"/>
    <property type="match status" value="1"/>
</dbReference>
<dbReference type="GO" id="GO:0006310">
    <property type="term" value="P:DNA recombination"/>
    <property type="evidence" value="ECO:0007669"/>
    <property type="project" value="UniProtKB-KW"/>
</dbReference>
<feature type="domain" description="Tyr recombinase" evidence="7">
    <location>
        <begin position="173"/>
        <end position="370"/>
    </location>
</feature>
<dbReference type="InterPro" id="IPR002104">
    <property type="entry name" value="Integrase_catalytic"/>
</dbReference>
<dbReference type="Gene3D" id="1.10.150.130">
    <property type="match status" value="1"/>
</dbReference>
<reference evidence="9" key="1">
    <citation type="submission" date="2020-08" db="EMBL/GenBank/DDBJ databases">
        <title>Genome public.</title>
        <authorList>
            <person name="Liu C."/>
            <person name="Sun Q."/>
        </authorList>
    </citation>
    <scope>NUCLEOTIDE SEQUENCE</scope>
    <source>
        <strain evidence="9">NSJ-51</strain>
    </source>
</reference>
<evidence type="ECO:0000313" key="10">
    <source>
        <dbReference type="Proteomes" id="UP000661435"/>
    </source>
</evidence>
<dbReference type="CDD" id="cd01189">
    <property type="entry name" value="INT_ICEBs1_C_like"/>
    <property type="match status" value="1"/>
</dbReference>
<dbReference type="PANTHER" id="PTHR30349">
    <property type="entry name" value="PHAGE INTEGRASE-RELATED"/>
    <property type="match status" value="1"/>
</dbReference>
<feature type="domain" description="Core-binding (CB)" evidence="8">
    <location>
        <begin position="68"/>
        <end position="152"/>
    </location>
</feature>
<accession>A0A8J6MA68</accession>
<dbReference type="InterPro" id="IPR013762">
    <property type="entry name" value="Integrase-like_cat_sf"/>
</dbReference>
<keyword evidence="10" id="KW-1185">Reference proteome</keyword>
<dbReference type="AlphaFoldDB" id="A0A8J6MA68"/>
<evidence type="ECO:0000256" key="5">
    <source>
        <dbReference type="ARBA" id="ARBA00023172"/>
    </source>
</evidence>
<keyword evidence="4 6" id="KW-0238">DNA-binding</keyword>
<keyword evidence="3" id="KW-0229">DNA integration</keyword>
<evidence type="ECO:0000256" key="1">
    <source>
        <dbReference type="ARBA" id="ARBA00003283"/>
    </source>
</evidence>
<dbReference type="PANTHER" id="PTHR30349:SF91">
    <property type="entry name" value="INTA PROTEIN"/>
    <property type="match status" value="1"/>
</dbReference>
<evidence type="ECO:0000256" key="6">
    <source>
        <dbReference type="PROSITE-ProRule" id="PRU01248"/>
    </source>
</evidence>
<evidence type="ECO:0000313" key="9">
    <source>
        <dbReference type="EMBL" id="MBC5734045.1"/>
    </source>
</evidence>
<dbReference type="EMBL" id="JACOPP010000012">
    <property type="protein sequence ID" value="MBC5734045.1"/>
    <property type="molecule type" value="Genomic_DNA"/>
</dbReference>